<dbReference type="Gene3D" id="3.30.200.20">
    <property type="entry name" value="Phosphorylase Kinase, domain 1"/>
    <property type="match status" value="1"/>
</dbReference>
<evidence type="ECO:0000313" key="1">
    <source>
        <dbReference type="EMBL" id="CAJ1400281.1"/>
    </source>
</evidence>
<comment type="caution">
    <text evidence="1">The sequence shown here is derived from an EMBL/GenBank/DDBJ whole genome shotgun (WGS) entry which is preliminary data.</text>
</comment>
<dbReference type="Proteomes" id="UP001178507">
    <property type="component" value="Unassembled WGS sequence"/>
</dbReference>
<keyword evidence="2" id="KW-1185">Reference proteome</keyword>
<dbReference type="AlphaFoldDB" id="A0AA36NEE5"/>
<protein>
    <submittedName>
        <fullName evidence="1">Uncharacterized protein</fullName>
    </submittedName>
</protein>
<gene>
    <name evidence="1" type="ORF">EVOR1521_LOCUS23655</name>
</gene>
<dbReference type="EMBL" id="CAUJNA010003366">
    <property type="protein sequence ID" value="CAJ1400281.1"/>
    <property type="molecule type" value="Genomic_DNA"/>
</dbReference>
<organism evidence="1 2">
    <name type="scientific">Effrenium voratum</name>
    <dbReference type="NCBI Taxonomy" id="2562239"/>
    <lineage>
        <taxon>Eukaryota</taxon>
        <taxon>Sar</taxon>
        <taxon>Alveolata</taxon>
        <taxon>Dinophyceae</taxon>
        <taxon>Suessiales</taxon>
        <taxon>Symbiodiniaceae</taxon>
        <taxon>Effrenium</taxon>
    </lineage>
</organism>
<sequence>MSVRLEARNLTNGIPLRIRPWQRVWRCSGLRQGLAPGAIKRMEREVEGMSTAIREIAVLKAADPNTAKLRDVSRRPGRLYLVFEFASDLRQCMKKLA</sequence>
<evidence type="ECO:0000313" key="2">
    <source>
        <dbReference type="Proteomes" id="UP001178507"/>
    </source>
</evidence>
<dbReference type="InterPro" id="IPR011009">
    <property type="entry name" value="Kinase-like_dom_sf"/>
</dbReference>
<proteinExistence type="predicted"/>
<accession>A0AA36NEE5</accession>
<dbReference type="SUPFAM" id="SSF56112">
    <property type="entry name" value="Protein kinase-like (PK-like)"/>
    <property type="match status" value="1"/>
</dbReference>
<name>A0AA36NEE5_9DINO</name>
<reference evidence="1" key="1">
    <citation type="submission" date="2023-08" db="EMBL/GenBank/DDBJ databases">
        <authorList>
            <person name="Chen Y."/>
            <person name="Shah S."/>
            <person name="Dougan E. K."/>
            <person name="Thang M."/>
            <person name="Chan C."/>
        </authorList>
    </citation>
    <scope>NUCLEOTIDE SEQUENCE</scope>
</reference>